<dbReference type="STRING" id="326427.Cagg_1377"/>
<dbReference type="HOGENOM" id="CLU_006958_2_2_0"/>
<keyword evidence="9" id="KW-1185">Reference proteome</keyword>
<evidence type="ECO:0000313" key="8">
    <source>
        <dbReference type="EMBL" id="ACL24284.1"/>
    </source>
</evidence>
<dbReference type="SUPFAM" id="SSF53335">
    <property type="entry name" value="S-adenosyl-L-methionine-dependent methyltransferases"/>
    <property type="match status" value="1"/>
</dbReference>
<evidence type="ECO:0000256" key="1">
    <source>
        <dbReference type="ARBA" id="ARBA00011975"/>
    </source>
</evidence>
<dbReference type="GO" id="GO:0032259">
    <property type="term" value="P:methylation"/>
    <property type="evidence" value="ECO:0007669"/>
    <property type="project" value="UniProtKB-KW"/>
</dbReference>
<dbReference type="Proteomes" id="UP000002508">
    <property type="component" value="Chromosome"/>
</dbReference>
<evidence type="ECO:0000256" key="2">
    <source>
        <dbReference type="ARBA" id="ARBA00022603"/>
    </source>
</evidence>
<comment type="similarity">
    <text evidence="6 7">Belongs to the class I-like SAM-binding methyltransferase superfamily. C5-methyltransferase family.</text>
</comment>
<evidence type="ECO:0000256" key="7">
    <source>
        <dbReference type="RuleBase" id="RU000416"/>
    </source>
</evidence>
<dbReference type="GO" id="GO:0009307">
    <property type="term" value="P:DNA restriction-modification system"/>
    <property type="evidence" value="ECO:0007669"/>
    <property type="project" value="UniProtKB-KW"/>
</dbReference>
<dbReference type="Gene3D" id="3.40.50.150">
    <property type="entry name" value="Vaccinia Virus protein VP39"/>
    <property type="match status" value="1"/>
</dbReference>
<evidence type="ECO:0000256" key="6">
    <source>
        <dbReference type="PROSITE-ProRule" id="PRU01016"/>
    </source>
</evidence>
<dbReference type="KEGG" id="cag:Cagg_1377"/>
<dbReference type="InterPro" id="IPR029063">
    <property type="entry name" value="SAM-dependent_MTases_sf"/>
</dbReference>
<dbReference type="EC" id="2.1.1.37" evidence="1"/>
<accession>B8G8M2</accession>
<dbReference type="PROSITE" id="PS51679">
    <property type="entry name" value="SAM_MT_C5"/>
    <property type="match status" value="1"/>
</dbReference>
<dbReference type="GO" id="GO:0003677">
    <property type="term" value="F:DNA binding"/>
    <property type="evidence" value="ECO:0007669"/>
    <property type="project" value="TreeGrafter"/>
</dbReference>
<dbReference type="GO" id="GO:0044027">
    <property type="term" value="P:negative regulation of gene expression via chromosomal CpG island methylation"/>
    <property type="evidence" value="ECO:0007669"/>
    <property type="project" value="TreeGrafter"/>
</dbReference>
<feature type="active site" evidence="6">
    <location>
        <position position="86"/>
    </location>
</feature>
<dbReference type="AlphaFoldDB" id="B8G8M2"/>
<sequence>MKPDVTPTMIDLFAGCGGVTTGFKAKGFNVLAAVEFDPVTAQTYHLNHPEVALYVQDIRDISPNEMMARCRLERGHLTVLSVCAPCQPFSKQNRYRHADERASLILETVRFVEAFHPLFLFIENVPGLRQHSDILDTLVGDLEKLGYTMSEPAIVDAVKYGVPQFRRRFILLGTCLDRALRIPEETHASPHEAVRLGKQEWLTVKDAFAGLQSLHAGEQSATDPLHKARKHTPLSLERLKHIPHNGGSRDSLPIELQLSCHRNGRHGGYHDVYGRLDFERPANTLTTGCTNVTKGRFAHPTSDRAITPREAARLQTFPDTYRFYGSYEKISAQIGNAVPVKLAEIFAQYFHELWEKLSQRTG</sequence>
<evidence type="ECO:0000256" key="5">
    <source>
        <dbReference type="ARBA" id="ARBA00022747"/>
    </source>
</evidence>
<proteinExistence type="inferred from homology"/>
<gene>
    <name evidence="8" type="ordered locus">Cagg_1377</name>
</gene>
<dbReference type="RefSeq" id="WP_012616648.1">
    <property type="nucleotide sequence ID" value="NC_011831.1"/>
</dbReference>
<dbReference type="InterPro" id="IPR001525">
    <property type="entry name" value="C5_MeTfrase"/>
</dbReference>
<keyword evidence="2 6" id="KW-0489">Methyltransferase</keyword>
<organism evidence="8 9">
    <name type="scientific">Chloroflexus aggregans (strain MD-66 / DSM 9485)</name>
    <dbReference type="NCBI Taxonomy" id="326427"/>
    <lineage>
        <taxon>Bacteria</taxon>
        <taxon>Bacillati</taxon>
        <taxon>Chloroflexota</taxon>
        <taxon>Chloroflexia</taxon>
        <taxon>Chloroflexales</taxon>
        <taxon>Chloroflexineae</taxon>
        <taxon>Chloroflexaceae</taxon>
        <taxon>Chloroflexus</taxon>
    </lineage>
</organism>
<evidence type="ECO:0000313" key="9">
    <source>
        <dbReference type="Proteomes" id="UP000002508"/>
    </source>
</evidence>
<dbReference type="Gene3D" id="3.90.120.10">
    <property type="entry name" value="DNA Methylase, subunit A, domain 2"/>
    <property type="match status" value="1"/>
</dbReference>
<dbReference type="eggNOG" id="COG0270">
    <property type="taxonomic scope" value="Bacteria"/>
</dbReference>
<dbReference type="InterPro" id="IPR050390">
    <property type="entry name" value="C5-Methyltransferase"/>
</dbReference>
<dbReference type="PANTHER" id="PTHR10629:SF52">
    <property type="entry name" value="DNA (CYTOSINE-5)-METHYLTRANSFERASE 1"/>
    <property type="match status" value="1"/>
</dbReference>
<dbReference type="GO" id="GO:0003886">
    <property type="term" value="F:DNA (cytosine-5-)-methyltransferase activity"/>
    <property type="evidence" value="ECO:0007669"/>
    <property type="project" value="UniProtKB-EC"/>
</dbReference>
<dbReference type="PRINTS" id="PR00105">
    <property type="entry name" value="C5METTRFRASE"/>
</dbReference>
<evidence type="ECO:0000256" key="3">
    <source>
        <dbReference type="ARBA" id="ARBA00022679"/>
    </source>
</evidence>
<dbReference type="EMBL" id="CP001337">
    <property type="protein sequence ID" value="ACL24284.1"/>
    <property type="molecule type" value="Genomic_DNA"/>
</dbReference>
<keyword evidence="4 6" id="KW-0949">S-adenosyl-L-methionine</keyword>
<reference evidence="8" key="1">
    <citation type="submission" date="2008-12" db="EMBL/GenBank/DDBJ databases">
        <title>Complete sequence of Chloroflexus aggregans DSM 9485.</title>
        <authorList>
            <consortium name="US DOE Joint Genome Institute"/>
            <person name="Lucas S."/>
            <person name="Copeland A."/>
            <person name="Lapidus A."/>
            <person name="Glavina del Rio T."/>
            <person name="Dalin E."/>
            <person name="Tice H."/>
            <person name="Pitluck S."/>
            <person name="Foster B."/>
            <person name="Larimer F."/>
            <person name="Land M."/>
            <person name="Hauser L."/>
            <person name="Kyrpides N."/>
            <person name="Mikhailova N."/>
            <person name="Bryant D."/>
            <person name="Richardson P."/>
        </authorList>
    </citation>
    <scope>NUCLEOTIDE SEQUENCE</scope>
    <source>
        <strain evidence="8">DSM 9485</strain>
    </source>
</reference>
<evidence type="ECO:0000256" key="4">
    <source>
        <dbReference type="ARBA" id="ARBA00022691"/>
    </source>
</evidence>
<dbReference type="NCBIfam" id="TIGR00675">
    <property type="entry name" value="dcm"/>
    <property type="match status" value="1"/>
</dbReference>
<protein>
    <recommendedName>
        <fullName evidence="1">DNA (cytosine-5-)-methyltransferase</fullName>
        <ecNumber evidence="1">2.1.1.37</ecNumber>
    </recommendedName>
</protein>
<keyword evidence="5" id="KW-0680">Restriction system</keyword>
<dbReference type="PANTHER" id="PTHR10629">
    <property type="entry name" value="CYTOSINE-SPECIFIC METHYLTRANSFERASE"/>
    <property type="match status" value="1"/>
</dbReference>
<dbReference type="Pfam" id="PF00145">
    <property type="entry name" value="DNA_methylase"/>
    <property type="match status" value="1"/>
</dbReference>
<keyword evidence="3 6" id="KW-0808">Transferase</keyword>
<dbReference type="REBASE" id="19757">
    <property type="entry name" value="M.CagORF1377P"/>
</dbReference>
<name>B8G8M2_CHLAD</name>